<dbReference type="Proteomes" id="UP000295479">
    <property type="component" value="Unassembled WGS sequence"/>
</dbReference>
<organism evidence="2 3">
    <name type="scientific">Flavobacterium cellulosilyticum</name>
    <dbReference type="NCBI Taxonomy" id="2541731"/>
    <lineage>
        <taxon>Bacteria</taxon>
        <taxon>Pseudomonadati</taxon>
        <taxon>Bacteroidota</taxon>
        <taxon>Flavobacteriia</taxon>
        <taxon>Flavobacteriales</taxon>
        <taxon>Flavobacteriaceae</taxon>
        <taxon>Flavobacterium</taxon>
    </lineage>
</organism>
<gene>
    <name evidence="2" type="ORF">E0F76_06230</name>
</gene>
<protein>
    <recommendedName>
        <fullName evidence="4">YceI family protein</fullName>
    </recommendedName>
</protein>
<reference evidence="2 3" key="1">
    <citation type="submission" date="2019-03" db="EMBL/GenBank/DDBJ databases">
        <title>Flavobacterium AR-3-4 sp. nov. isolated from arctic soil.</title>
        <authorList>
            <person name="Chaudhary D.K."/>
        </authorList>
    </citation>
    <scope>NUCLEOTIDE SEQUENCE [LARGE SCALE GENOMIC DNA]</scope>
    <source>
        <strain evidence="2 3">AR-3-4</strain>
    </source>
</reference>
<accession>A0A4R5CF69</accession>
<dbReference type="InterPro" id="IPR036761">
    <property type="entry name" value="TTHA0802/YceI-like_sf"/>
</dbReference>
<keyword evidence="1" id="KW-0732">Signal</keyword>
<evidence type="ECO:0000313" key="2">
    <source>
        <dbReference type="EMBL" id="TDD98721.1"/>
    </source>
</evidence>
<comment type="caution">
    <text evidence="2">The sequence shown here is derived from an EMBL/GenBank/DDBJ whole genome shotgun (WGS) entry which is preliminary data.</text>
</comment>
<dbReference type="EMBL" id="SMFK01000002">
    <property type="protein sequence ID" value="TDD98721.1"/>
    <property type="molecule type" value="Genomic_DNA"/>
</dbReference>
<dbReference type="AlphaFoldDB" id="A0A4R5CF69"/>
<name>A0A4R5CF69_9FLAO</name>
<evidence type="ECO:0000256" key="1">
    <source>
        <dbReference type="SAM" id="SignalP"/>
    </source>
</evidence>
<proteinExistence type="predicted"/>
<evidence type="ECO:0008006" key="4">
    <source>
        <dbReference type="Google" id="ProtNLM"/>
    </source>
</evidence>
<dbReference type="RefSeq" id="WP_132002899.1">
    <property type="nucleotide sequence ID" value="NZ_SMFK01000002.1"/>
</dbReference>
<dbReference type="SUPFAM" id="SSF101874">
    <property type="entry name" value="YceI-like"/>
    <property type="match status" value="1"/>
</dbReference>
<feature type="chain" id="PRO_5020773420" description="YceI family protein" evidence="1">
    <location>
        <begin position="21"/>
        <end position="206"/>
    </location>
</feature>
<dbReference type="OrthoDB" id="1121590at2"/>
<sequence length="206" mass="23302">MKKIISLLVLSFIIISSTKAQNLYTAELQKNSSLTITGSTNLLSFKLYQKDENLLKNKLIVAVTQSQNKLFLSQNQLTVLVNNFLSTNPMALKDFLKLVKSDIYPTLQVQINYLDLQPISDKEQVKKGSVLASIKITGVTKFYTIPILFSSNGDIYTVNGNKKISIRDFGLTPQNKMMGIIKVSEWIDIDFHMNYKITSEKNITKL</sequence>
<keyword evidence="3" id="KW-1185">Reference proteome</keyword>
<dbReference type="Gene3D" id="2.40.128.110">
    <property type="entry name" value="Lipid/polyisoprenoid-binding, YceI-like"/>
    <property type="match status" value="1"/>
</dbReference>
<feature type="signal peptide" evidence="1">
    <location>
        <begin position="1"/>
        <end position="20"/>
    </location>
</feature>
<evidence type="ECO:0000313" key="3">
    <source>
        <dbReference type="Proteomes" id="UP000295479"/>
    </source>
</evidence>